<evidence type="ECO:0008006" key="4">
    <source>
        <dbReference type="Google" id="ProtNLM"/>
    </source>
</evidence>
<evidence type="ECO:0000313" key="3">
    <source>
        <dbReference type="Proteomes" id="UP000812440"/>
    </source>
</evidence>
<accession>A0A8T2JUM5</accession>
<dbReference type="AlphaFoldDB" id="A0A8T2JUM5"/>
<organism evidence="2 3">
    <name type="scientific">Hymenochirus boettgeri</name>
    <name type="common">Congo dwarf clawed frog</name>
    <dbReference type="NCBI Taxonomy" id="247094"/>
    <lineage>
        <taxon>Eukaryota</taxon>
        <taxon>Metazoa</taxon>
        <taxon>Chordata</taxon>
        <taxon>Craniata</taxon>
        <taxon>Vertebrata</taxon>
        <taxon>Euteleostomi</taxon>
        <taxon>Amphibia</taxon>
        <taxon>Batrachia</taxon>
        <taxon>Anura</taxon>
        <taxon>Pipoidea</taxon>
        <taxon>Pipidae</taxon>
        <taxon>Pipinae</taxon>
        <taxon>Hymenochirus</taxon>
    </lineage>
</organism>
<proteinExistence type="predicted"/>
<protein>
    <recommendedName>
        <fullName evidence="4">Secreted protein</fullName>
    </recommendedName>
</protein>
<keyword evidence="1" id="KW-0732">Signal</keyword>
<comment type="caution">
    <text evidence="2">The sequence shown here is derived from an EMBL/GenBank/DDBJ whole genome shotgun (WGS) entry which is preliminary data.</text>
</comment>
<feature type="signal peptide" evidence="1">
    <location>
        <begin position="1"/>
        <end position="22"/>
    </location>
</feature>
<dbReference type="EMBL" id="JAACNH010000003">
    <property type="protein sequence ID" value="KAG8448042.1"/>
    <property type="molecule type" value="Genomic_DNA"/>
</dbReference>
<gene>
    <name evidence="2" type="ORF">GDO86_015222</name>
</gene>
<name>A0A8T2JUM5_9PIPI</name>
<sequence length="147" mass="17035">MLETMLSFVMGCFFLCFPCCYKQEENTTNNVSYFEKYPTSNSLGLGGFSRKYYMFKNSNISLHFSVLHFILTVPSPLRCPVVFHPYTIPGCVQVPCKGYLARFFSLLLCCFRGKFRKVNLSPSVVCIYTAQHHYFYKYVSDKPNMAK</sequence>
<keyword evidence="3" id="KW-1185">Reference proteome</keyword>
<feature type="chain" id="PRO_5035770993" description="Secreted protein" evidence="1">
    <location>
        <begin position="23"/>
        <end position="147"/>
    </location>
</feature>
<evidence type="ECO:0000313" key="2">
    <source>
        <dbReference type="EMBL" id="KAG8448042.1"/>
    </source>
</evidence>
<evidence type="ECO:0000256" key="1">
    <source>
        <dbReference type="SAM" id="SignalP"/>
    </source>
</evidence>
<dbReference type="Proteomes" id="UP000812440">
    <property type="component" value="Chromosome 8_10"/>
</dbReference>
<reference evidence="2" key="1">
    <citation type="thesis" date="2020" institute="ProQuest LLC" country="789 East Eisenhower Parkway, Ann Arbor, MI, USA">
        <title>Comparative Genomics and Chromosome Evolution.</title>
        <authorList>
            <person name="Mudd A.B."/>
        </authorList>
    </citation>
    <scope>NUCLEOTIDE SEQUENCE</scope>
    <source>
        <strain evidence="2">Female2</strain>
        <tissue evidence="2">Blood</tissue>
    </source>
</reference>